<proteinExistence type="predicted"/>
<dbReference type="Proteomes" id="UP001291306">
    <property type="component" value="Unassembled WGS sequence"/>
</dbReference>
<name>A0AAW9IK88_CLOPF</name>
<comment type="caution">
    <text evidence="1">The sequence shown here is derived from an EMBL/GenBank/DDBJ whole genome shotgun (WGS) entry which is preliminary data.</text>
</comment>
<accession>A0AAW9IK88</accession>
<dbReference type="EMBL" id="WNVC01001185">
    <property type="protein sequence ID" value="MDZ5001242.1"/>
    <property type="molecule type" value="Genomic_DNA"/>
</dbReference>
<keyword evidence="1" id="KW-0547">Nucleotide-binding</keyword>
<dbReference type="GO" id="GO:0005524">
    <property type="term" value="F:ATP binding"/>
    <property type="evidence" value="ECO:0007669"/>
    <property type="project" value="UniProtKB-KW"/>
</dbReference>
<feature type="non-terminal residue" evidence="1">
    <location>
        <position position="1"/>
    </location>
</feature>
<evidence type="ECO:0000313" key="1">
    <source>
        <dbReference type="EMBL" id="MDZ5001242.1"/>
    </source>
</evidence>
<organism evidence="1 2">
    <name type="scientific">Clostridium perfringens</name>
    <dbReference type="NCBI Taxonomy" id="1502"/>
    <lineage>
        <taxon>Bacteria</taxon>
        <taxon>Bacillati</taxon>
        <taxon>Bacillota</taxon>
        <taxon>Clostridia</taxon>
        <taxon>Eubacteriales</taxon>
        <taxon>Clostridiaceae</taxon>
        <taxon>Clostridium</taxon>
    </lineage>
</organism>
<gene>
    <name evidence="1" type="ORF">GNF79_19740</name>
</gene>
<evidence type="ECO:0000313" key="2">
    <source>
        <dbReference type="Proteomes" id="UP001291306"/>
    </source>
</evidence>
<protein>
    <submittedName>
        <fullName evidence="1">ABC transporter ATP-binding protein</fullName>
    </submittedName>
</protein>
<sequence>ILLSNKTSELIKYLVNNNYDIQEVFKLRKGLEQRYMELVEGGIR</sequence>
<keyword evidence="1" id="KW-0067">ATP-binding</keyword>
<dbReference type="AlphaFoldDB" id="A0AAW9IK88"/>
<reference evidence="1" key="1">
    <citation type="submission" date="2019-11" db="EMBL/GenBank/DDBJ databases">
        <title>Characterization of Clostridium perfringens isolates from swine manure treated agricultural soils.</title>
        <authorList>
            <person name="Wushke S.T."/>
        </authorList>
    </citation>
    <scope>NUCLEOTIDE SEQUENCE</scope>
    <source>
        <strain evidence="1">X26</strain>
    </source>
</reference>